<dbReference type="AlphaFoldDB" id="A0A3S5BL99"/>
<reference evidence="2" key="1">
    <citation type="submission" date="2018-11" db="EMBL/GenBank/DDBJ databases">
        <authorList>
            <consortium name="Pathogen Informatics"/>
        </authorList>
    </citation>
    <scope>NUCLEOTIDE SEQUENCE</scope>
</reference>
<accession>A0A3S5BL99</accession>
<name>A0A3S5BL99_9PLAT</name>
<evidence type="ECO:0000256" key="1">
    <source>
        <dbReference type="SAM" id="MobiDB-lite"/>
    </source>
</evidence>
<comment type="caution">
    <text evidence="2">The sequence shown here is derived from an EMBL/GenBank/DDBJ whole genome shotgun (WGS) entry which is preliminary data.</text>
</comment>
<gene>
    <name evidence="2" type="ORF">PXEA_LOCUS1208</name>
</gene>
<keyword evidence="3" id="KW-1185">Reference proteome</keyword>
<dbReference type="EMBL" id="CAAALY010002437">
    <property type="protein sequence ID" value="VEL07768.1"/>
    <property type="molecule type" value="Genomic_DNA"/>
</dbReference>
<dbReference type="Proteomes" id="UP000784294">
    <property type="component" value="Unassembled WGS sequence"/>
</dbReference>
<feature type="compositionally biased region" description="Polar residues" evidence="1">
    <location>
        <begin position="1"/>
        <end position="12"/>
    </location>
</feature>
<organism evidence="2 3">
    <name type="scientific">Protopolystoma xenopodis</name>
    <dbReference type="NCBI Taxonomy" id="117903"/>
    <lineage>
        <taxon>Eukaryota</taxon>
        <taxon>Metazoa</taxon>
        <taxon>Spiralia</taxon>
        <taxon>Lophotrochozoa</taxon>
        <taxon>Platyhelminthes</taxon>
        <taxon>Monogenea</taxon>
        <taxon>Polyopisthocotylea</taxon>
        <taxon>Polystomatidea</taxon>
        <taxon>Polystomatidae</taxon>
        <taxon>Protopolystoma</taxon>
    </lineage>
</organism>
<evidence type="ECO:0000313" key="2">
    <source>
        <dbReference type="EMBL" id="VEL07768.1"/>
    </source>
</evidence>
<protein>
    <submittedName>
        <fullName evidence="2">Uncharacterized protein</fullName>
    </submittedName>
</protein>
<evidence type="ECO:0000313" key="3">
    <source>
        <dbReference type="Proteomes" id="UP000784294"/>
    </source>
</evidence>
<feature type="region of interest" description="Disordered" evidence="1">
    <location>
        <begin position="1"/>
        <end position="40"/>
    </location>
</feature>
<proteinExistence type="predicted"/>
<sequence length="87" mass="10432">MKSTLLKDQSPMQKPLDKLEEEESRQAEPGRPNLIYDTDRDPQMRLYMTSVLKLPQVRESGKPFSLNSNYHFSQFSEYHSYMRYRQL</sequence>